<dbReference type="InterPro" id="IPR009057">
    <property type="entry name" value="Homeodomain-like_sf"/>
</dbReference>
<dbReference type="InterPro" id="IPR017174">
    <property type="entry name" value="Bdp1_fungi"/>
</dbReference>
<keyword evidence="5" id="KW-1185">Reference proteome</keyword>
<organism evidence="4 5">
    <name type="scientific">Cerrena zonata</name>
    <dbReference type="NCBI Taxonomy" id="2478898"/>
    <lineage>
        <taxon>Eukaryota</taxon>
        <taxon>Fungi</taxon>
        <taxon>Dikarya</taxon>
        <taxon>Basidiomycota</taxon>
        <taxon>Agaricomycotina</taxon>
        <taxon>Agaricomycetes</taxon>
        <taxon>Polyporales</taxon>
        <taxon>Cerrenaceae</taxon>
        <taxon>Cerrena</taxon>
    </lineage>
</organism>
<feature type="compositionally biased region" description="Polar residues" evidence="2">
    <location>
        <begin position="69"/>
        <end position="92"/>
    </location>
</feature>
<proteinExistence type="predicted"/>
<dbReference type="Gene3D" id="1.10.10.60">
    <property type="entry name" value="Homeodomain-like"/>
    <property type="match status" value="1"/>
</dbReference>
<feature type="region of interest" description="Disordered" evidence="2">
    <location>
        <begin position="1"/>
        <end position="219"/>
    </location>
</feature>
<dbReference type="CDD" id="cd00167">
    <property type="entry name" value="SANT"/>
    <property type="match status" value="1"/>
</dbReference>
<dbReference type="GO" id="GO:0000126">
    <property type="term" value="C:transcription factor TFIIIB complex"/>
    <property type="evidence" value="ECO:0007669"/>
    <property type="project" value="InterPro"/>
</dbReference>
<dbReference type="GO" id="GO:0070898">
    <property type="term" value="P:RNA polymerase III preinitiation complex assembly"/>
    <property type="evidence" value="ECO:0007669"/>
    <property type="project" value="TreeGrafter"/>
</dbReference>
<dbReference type="PIRSF" id="PIRSF037327">
    <property type="entry name" value="TFIIIB_Bdp1_fun"/>
    <property type="match status" value="1"/>
</dbReference>
<evidence type="ECO:0000259" key="3">
    <source>
        <dbReference type="SMART" id="SM00717"/>
    </source>
</evidence>
<feature type="compositionally biased region" description="Low complexity" evidence="2">
    <location>
        <begin position="26"/>
        <end position="47"/>
    </location>
</feature>
<dbReference type="GO" id="GO:0000995">
    <property type="term" value="F:RNA polymerase III general transcription initiation factor activity"/>
    <property type="evidence" value="ECO:0007669"/>
    <property type="project" value="InterPro"/>
</dbReference>
<sequence length="657" mass="75138">MSSIVKKTSHFTPKLKKNPIKKKKLASSSKASPSTPPATQTTQPEKPVSAESQVGASQEEQVPIENEISAPQSPPQTQIETSQANLRDSSIASADIQAPSEAESTKEAVGKPSFNFTLNEVQTKDGDTQVPNKASVSAAEADEDVDPKDMSRGRTTTEVAAESKPDHEVFKKPDDRNPSVSSTRRRSSEDSEPIKIGIPMTRPKRRRSSLASFSNKKRPSFIGTPVPAVIEVPRNQSETTEIEATPAPTNEDIYANDDKDLKDDPIGPINENHEFVVGVDPRTKKLRKFRRRTQENRHEDARIERAMNPDYIPVAPVDLERRITSAKQIPRLESLKVEPHLYSDIKISTEKLSMAELCKPTFPIGEISSEFEKAQSAQAIIKARRDQRRLAREYARTNRISLEEALRLNLNENDQEQLDKQEENKKALSKFINEQDVEATQTNRIQLNILDGKIHFNEESTIVNKHANMPTRNHEIYEENPFENPITAATYSKWRFTDIWTPDEMVTFYNALSTWGTDFTFIAQLFPYRTRKQIKLKFINEEKKYPELVELALKRKLPVDFEAYCRETNKKFDTLETYEEKLKEIREEHEKHMEEINREKENAMKADLEASRRREIEIRTGAKPMTRKERIVQLRANETVVGSIDDVKKKKEVETEE</sequence>
<feature type="compositionally biased region" description="Polar residues" evidence="2">
    <location>
        <begin position="50"/>
        <end position="60"/>
    </location>
</feature>
<evidence type="ECO:0000313" key="4">
    <source>
        <dbReference type="EMBL" id="KAK7678795.1"/>
    </source>
</evidence>
<dbReference type="InterPro" id="IPR001005">
    <property type="entry name" value="SANT/Myb"/>
</dbReference>
<dbReference type="Proteomes" id="UP001385951">
    <property type="component" value="Unassembled WGS sequence"/>
</dbReference>
<evidence type="ECO:0000256" key="1">
    <source>
        <dbReference type="SAM" id="Coils"/>
    </source>
</evidence>
<feature type="compositionally biased region" description="Basic and acidic residues" evidence="2">
    <location>
        <begin position="161"/>
        <end position="177"/>
    </location>
</feature>
<feature type="domain" description="Myb-like" evidence="3">
    <location>
        <begin position="496"/>
        <end position="544"/>
    </location>
</feature>
<dbReference type="SMART" id="SM00717">
    <property type="entry name" value="SANT"/>
    <property type="match status" value="1"/>
</dbReference>
<accession>A0AAW0FBL5</accession>
<dbReference type="GO" id="GO:0001156">
    <property type="term" value="F:TFIIIC-class transcription factor complex binding"/>
    <property type="evidence" value="ECO:0007669"/>
    <property type="project" value="TreeGrafter"/>
</dbReference>
<feature type="coiled-coil region" evidence="1">
    <location>
        <begin position="568"/>
        <end position="609"/>
    </location>
</feature>
<dbReference type="PANTHER" id="PTHR22929">
    <property type="entry name" value="RNA POLYMERASE III TRANSCRIPTION INITIATION FACTOR B"/>
    <property type="match status" value="1"/>
</dbReference>
<keyword evidence="1" id="KW-0175">Coiled coil</keyword>
<dbReference type="SUPFAM" id="SSF46689">
    <property type="entry name" value="Homeodomain-like"/>
    <property type="match status" value="1"/>
</dbReference>
<dbReference type="AlphaFoldDB" id="A0AAW0FBL5"/>
<evidence type="ECO:0000256" key="2">
    <source>
        <dbReference type="SAM" id="MobiDB-lite"/>
    </source>
</evidence>
<dbReference type="Pfam" id="PF15963">
    <property type="entry name" value="Myb_DNA-bind_7"/>
    <property type="match status" value="1"/>
</dbReference>
<dbReference type="EMBL" id="JASBNA010000067">
    <property type="protein sequence ID" value="KAK7678795.1"/>
    <property type="molecule type" value="Genomic_DNA"/>
</dbReference>
<feature type="compositionally biased region" description="Basic residues" evidence="2">
    <location>
        <begin position="7"/>
        <end position="25"/>
    </location>
</feature>
<dbReference type="InterPro" id="IPR039467">
    <property type="entry name" value="TFIIIB_B''_Myb"/>
</dbReference>
<reference evidence="4 5" key="1">
    <citation type="submission" date="2022-09" db="EMBL/GenBank/DDBJ databases">
        <authorList>
            <person name="Palmer J.M."/>
        </authorList>
    </citation>
    <scope>NUCLEOTIDE SEQUENCE [LARGE SCALE GENOMIC DNA]</scope>
    <source>
        <strain evidence="4 5">DSM 7382</strain>
    </source>
</reference>
<gene>
    <name evidence="4" type="ORF">QCA50_018230</name>
</gene>
<protein>
    <recommendedName>
        <fullName evidence="3">Myb-like domain-containing protein</fullName>
    </recommendedName>
</protein>
<name>A0AAW0FBL5_9APHY</name>
<dbReference type="PANTHER" id="PTHR22929:SF0">
    <property type="entry name" value="TRANSCRIPTION FACTOR TFIIIB COMPONENT B'' HOMOLOG"/>
    <property type="match status" value="1"/>
</dbReference>
<comment type="caution">
    <text evidence="4">The sequence shown here is derived from an EMBL/GenBank/DDBJ whole genome shotgun (WGS) entry which is preliminary data.</text>
</comment>
<evidence type="ECO:0000313" key="5">
    <source>
        <dbReference type="Proteomes" id="UP001385951"/>
    </source>
</evidence>